<comment type="caution">
    <text evidence="2">The sequence shown here is derived from an EMBL/GenBank/DDBJ whole genome shotgun (WGS) entry which is preliminary data.</text>
</comment>
<dbReference type="InterPro" id="IPR016195">
    <property type="entry name" value="Pol/histidinol_Pase-like"/>
</dbReference>
<keyword evidence="3" id="KW-1185">Reference proteome</keyword>
<dbReference type="Gene3D" id="3.20.20.140">
    <property type="entry name" value="Metal-dependent hydrolases"/>
    <property type="match status" value="1"/>
</dbReference>
<dbReference type="PANTHER" id="PTHR42924:SF3">
    <property type="entry name" value="POLYMERASE_HISTIDINOL PHOSPHATASE N-TERMINAL DOMAIN-CONTAINING PROTEIN"/>
    <property type="match status" value="1"/>
</dbReference>
<dbReference type="Pfam" id="PF02811">
    <property type="entry name" value="PHP"/>
    <property type="match status" value="1"/>
</dbReference>
<evidence type="ECO:0000259" key="1">
    <source>
        <dbReference type="SMART" id="SM00481"/>
    </source>
</evidence>
<dbReference type="SUPFAM" id="SSF89550">
    <property type="entry name" value="PHP domain-like"/>
    <property type="match status" value="1"/>
</dbReference>
<dbReference type="PANTHER" id="PTHR42924">
    <property type="entry name" value="EXONUCLEASE"/>
    <property type="match status" value="1"/>
</dbReference>
<organism evidence="2 3">
    <name type="scientific">Clostridium aestuarii</name>
    <dbReference type="NCBI Taxonomy" id="338193"/>
    <lineage>
        <taxon>Bacteria</taxon>
        <taxon>Bacillati</taxon>
        <taxon>Bacillota</taxon>
        <taxon>Clostridia</taxon>
        <taxon>Eubacteriales</taxon>
        <taxon>Clostridiaceae</taxon>
        <taxon>Clostridium</taxon>
    </lineage>
</organism>
<dbReference type="EMBL" id="JAPQER010000005">
    <property type="protein sequence ID" value="MCY6485186.1"/>
    <property type="molecule type" value="Genomic_DNA"/>
</dbReference>
<dbReference type="CDD" id="cd07438">
    <property type="entry name" value="PHP_HisPPase_AMP"/>
    <property type="match status" value="1"/>
</dbReference>
<proteinExistence type="predicted"/>
<sequence length="281" mass="32576">MMLNEDSRVDLHIHTTASDGSYEPERIIKEAKKKDIQLIAITDHDEVANVELTKSIAKKYDIAYLPGIEVSSTLEGELFHILAYGTDNTNKELIQLLEHNKYLLQKKDDDSIRYLIEKGYNIDYLEYEKYEYDKKRGGWKALNFLIDEGLCKDVGDYFSTLFCEKNGIQFPEFNHTKEVIDIIKRANGIPVLAHPYYEGYDIPVRQKLDKFLKLGIEGIECFHPNHSDEITDRCIQWCRENGVISTAGSDFHGDFIEQRKMGFPKTTIKDINLGILMKYIY</sequence>
<dbReference type="InterPro" id="IPR052018">
    <property type="entry name" value="PHP_domain"/>
</dbReference>
<accession>A0ABT4D1R4</accession>
<dbReference type="InterPro" id="IPR003141">
    <property type="entry name" value="Pol/His_phosphatase_N"/>
</dbReference>
<gene>
    <name evidence="2" type="ORF">OW763_12640</name>
</gene>
<protein>
    <submittedName>
        <fullName evidence="2">PHP domain-containing protein</fullName>
    </submittedName>
</protein>
<dbReference type="Proteomes" id="UP001078443">
    <property type="component" value="Unassembled WGS sequence"/>
</dbReference>
<name>A0ABT4D1R4_9CLOT</name>
<reference evidence="2" key="1">
    <citation type="submission" date="2022-12" db="EMBL/GenBank/DDBJ databases">
        <authorList>
            <person name="Wang J."/>
        </authorList>
    </citation>
    <scope>NUCLEOTIDE SEQUENCE</scope>
    <source>
        <strain evidence="2">HY-45-18</strain>
    </source>
</reference>
<evidence type="ECO:0000313" key="2">
    <source>
        <dbReference type="EMBL" id="MCY6485186.1"/>
    </source>
</evidence>
<dbReference type="InterPro" id="IPR004013">
    <property type="entry name" value="PHP_dom"/>
</dbReference>
<feature type="domain" description="Polymerase/histidinol phosphatase N-terminal" evidence="1">
    <location>
        <begin position="9"/>
        <end position="74"/>
    </location>
</feature>
<dbReference type="Gene3D" id="1.10.150.650">
    <property type="match status" value="1"/>
</dbReference>
<dbReference type="SMART" id="SM00481">
    <property type="entry name" value="POLIIIAc"/>
    <property type="match status" value="1"/>
</dbReference>
<evidence type="ECO:0000313" key="3">
    <source>
        <dbReference type="Proteomes" id="UP001078443"/>
    </source>
</evidence>
<dbReference type="RefSeq" id="WP_268041501.1">
    <property type="nucleotide sequence ID" value="NZ_JAPQER010000005.1"/>
</dbReference>